<dbReference type="Gene3D" id="3.30.1490.480">
    <property type="entry name" value="Endolytic murein transglycosylase"/>
    <property type="match status" value="1"/>
</dbReference>
<keyword evidence="1 7" id="KW-1003">Cell membrane</keyword>
<evidence type="ECO:0000313" key="9">
    <source>
        <dbReference type="Proteomes" id="UP000005017"/>
    </source>
</evidence>
<keyword evidence="9" id="KW-1185">Reference proteome</keyword>
<dbReference type="InterPro" id="IPR003770">
    <property type="entry name" value="MLTG-like"/>
</dbReference>
<dbReference type="eggNOG" id="COG1559">
    <property type="taxonomic scope" value="Bacteria"/>
</dbReference>
<keyword evidence="2 7" id="KW-0812">Transmembrane</keyword>
<dbReference type="GO" id="GO:0009252">
    <property type="term" value="P:peptidoglycan biosynthetic process"/>
    <property type="evidence" value="ECO:0007669"/>
    <property type="project" value="UniProtKB-UniRule"/>
</dbReference>
<dbReference type="Pfam" id="PF02618">
    <property type="entry name" value="YceG"/>
    <property type="match status" value="1"/>
</dbReference>
<comment type="caution">
    <text evidence="8">The sequence shown here is derived from an EMBL/GenBank/DDBJ whole genome shotgun (WGS) entry which is preliminary data.</text>
</comment>
<keyword evidence="4 7" id="KW-0472">Membrane</keyword>
<evidence type="ECO:0000313" key="8">
    <source>
        <dbReference type="EMBL" id="EFC05428.1"/>
    </source>
</evidence>
<comment type="catalytic activity">
    <reaction evidence="7">
        <text>a peptidoglycan chain = a peptidoglycan chain with N-acetyl-1,6-anhydromuramyl-[peptide] at the reducing end + a peptidoglycan chain with N-acetylglucosamine at the non-reducing end.</text>
        <dbReference type="EC" id="4.2.2.29"/>
    </reaction>
</comment>
<comment type="similarity">
    <text evidence="7">Belongs to the transglycosylase MltG family.</text>
</comment>
<dbReference type="GO" id="GO:0071555">
    <property type="term" value="P:cell wall organization"/>
    <property type="evidence" value="ECO:0007669"/>
    <property type="project" value="UniProtKB-KW"/>
</dbReference>
<evidence type="ECO:0000256" key="4">
    <source>
        <dbReference type="ARBA" id="ARBA00023136"/>
    </source>
</evidence>
<comment type="function">
    <text evidence="7">Functions as a peptidoglycan terminase that cleaves nascent peptidoglycan strands endolytically to terminate their elongation.</text>
</comment>
<dbReference type="AlphaFoldDB" id="D2MPX5"/>
<dbReference type="GO" id="GO:0008932">
    <property type="term" value="F:lytic endotransglycosylase activity"/>
    <property type="evidence" value="ECO:0007669"/>
    <property type="project" value="UniProtKB-UniRule"/>
</dbReference>
<feature type="site" description="Important for catalytic activity" evidence="7">
    <location>
        <position position="233"/>
    </location>
</feature>
<dbReference type="PANTHER" id="PTHR30518:SF2">
    <property type="entry name" value="ENDOLYTIC MUREIN TRANSGLYCOSYLASE"/>
    <property type="match status" value="1"/>
</dbReference>
<dbReference type="GO" id="GO:0005886">
    <property type="term" value="C:plasma membrane"/>
    <property type="evidence" value="ECO:0007669"/>
    <property type="project" value="UniProtKB-UniRule"/>
</dbReference>
<evidence type="ECO:0000256" key="1">
    <source>
        <dbReference type="ARBA" id="ARBA00022475"/>
    </source>
</evidence>
<dbReference type="RefSeq" id="WP_006627438.1">
    <property type="nucleotide sequence ID" value="NZ_ADFR01000014.1"/>
</dbReference>
<dbReference type="NCBIfam" id="TIGR00247">
    <property type="entry name" value="endolytic transglycosylase MltG"/>
    <property type="match status" value="1"/>
</dbReference>
<keyword evidence="6 7" id="KW-0961">Cell wall biogenesis/degradation</keyword>
<evidence type="ECO:0000256" key="2">
    <source>
        <dbReference type="ARBA" id="ARBA00022692"/>
    </source>
</evidence>
<dbReference type="Proteomes" id="UP000005017">
    <property type="component" value="Unassembled WGS sequence"/>
</dbReference>
<dbReference type="STRING" id="679192.HMPREF9013_0365"/>
<dbReference type="HAMAP" id="MF_02065">
    <property type="entry name" value="MltG"/>
    <property type="match status" value="1"/>
</dbReference>
<gene>
    <name evidence="7" type="primary">mltG</name>
    <name evidence="8" type="ORF">HMPREF9013_0365</name>
</gene>
<sequence length="354" mass="40475">MKKFLRFFVFLGVVLLLGAFSYGGYGYVKVQRPVSSISHKQVFVIETNETPKTIYKNLEKQGLIYNANFAQLYAKIHKIGQFKAGHFEVDRSWDLKTLIMTLSDLKKAQSGLNKVSIIDGYWAKDIAKAIAAKTDLQEKELLRLWKDKNWIKSIQQKYPFLTKDIFKDSIRYSLEGYLAPATYSFDRKMSAEGVTKVMLDRSLKIYREHENEFKKSSLSLAEVYTLASIVQYESGSDLKEGKVIAGIFLNRLKANMPLGSSSSVCYAMDVERAKGDWKACEVNSKVKSPYNTYQNKGLPPGPINQPGEIALKAVLNPEKTDYLYFMHDVKTGKVYYAKTYEEHQKNVKEHLDLK</sequence>
<dbReference type="OrthoDB" id="9814591at2"/>
<dbReference type="PANTHER" id="PTHR30518">
    <property type="entry name" value="ENDOLYTIC MUREIN TRANSGLYCOSYLASE"/>
    <property type="match status" value="1"/>
</dbReference>
<reference evidence="9" key="1">
    <citation type="submission" date="2009-12" db="EMBL/GenBank/DDBJ databases">
        <title>Sequence of Clostridiales genomosp. BVAB3 str. UPII9-5.</title>
        <authorList>
            <person name="Madupu R."/>
            <person name="Durkin A.S."/>
            <person name="Torralba M."/>
            <person name="Methe B."/>
            <person name="Sutton G.G."/>
            <person name="Strausberg R.L."/>
            <person name="Nelson K.E."/>
        </authorList>
    </citation>
    <scope>NUCLEOTIDE SEQUENCE [LARGE SCALE GENOMIC DNA]</scope>
    <source>
        <strain evidence="9">W1219</strain>
    </source>
</reference>
<accession>D2MPX5</accession>
<name>D2MPX5_9FIRM</name>
<protein>
    <recommendedName>
        <fullName evidence="7">Endolytic murein transglycosylase</fullName>
        <ecNumber evidence="7">4.2.2.29</ecNumber>
    </recommendedName>
    <alternativeName>
        <fullName evidence="7">Peptidoglycan lytic transglycosylase</fullName>
    </alternativeName>
    <alternativeName>
        <fullName evidence="7">Peptidoglycan polymerization terminase</fullName>
    </alternativeName>
</protein>
<organism evidence="8 9">
    <name type="scientific">Bulleidia extructa W1219</name>
    <dbReference type="NCBI Taxonomy" id="679192"/>
    <lineage>
        <taxon>Bacteria</taxon>
        <taxon>Bacillati</taxon>
        <taxon>Bacillota</taxon>
        <taxon>Erysipelotrichia</taxon>
        <taxon>Erysipelotrichales</taxon>
        <taxon>Erysipelotrichaceae</taxon>
        <taxon>Bulleidia</taxon>
    </lineage>
</organism>
<evidence type="ECO:0000256" key="6">
    <source>
        <dbReference type="ARBA" id="ARBA00023316"/>
    </source>
</evidence>
<evidence type="ECO:0000256" key="5">
    <source>
        <dbReference type="ARBA" id="ARBA00023239"/>
    </source>
</evidence>
<keyword evidence="3 7" id="KW-1133">Transmembrane helix</keyword>
<dbReference type="EMBL" id="ADFR01000014">
    <property type="protein sequence ID" value="EFC05428.1"/>
    <property type="molecule type" value="Genomic_DNA"/>
</dbReference>
<dbReference type="EC" id="4.2.2.29" evidence="7"/>
<keyword evidence="5 7" id="KW-0456">Lyase</keyword>
<evidence type="ECO:0000256" key="3">
    <source>
        <dbReference type="ARBA" id="ARBA00022989"/>
    </source>
</evidence>
<evidence type="ECO:0000256" key="7">
    <source>
        <dbReference type="HAMAP-Rule" id="MF_02065"/>
    </source>
</evidence>
<proteinExistence type="inferred from homology"/>